<reference evidence="7" key="1">
    <citation type="submission" date="2016-10" db="EMBL/GenBank/DDBJ databases">
        <authorList>
            <person name="Varghese N."/>
            <person name="Submissions S."/>
        </authorList>
    </citation>
    <scope>NUCLEOTIDE SEQUENCE [LARGE SCALE GENOMIC DNA]</scope>
    <source>
        <strain evidence="7">CGMCC 1.6494</strain>
    </source>
</reference>
<dbReference type="Gene3D" id="1.10.150.250">
    <property type="entry name" value="Flavinator of succinate dehydrogenase"/>
    <property type="match status" value="1"/>
</dbReference>
<evidence type="ECO:0000256" key="2">
    <source>
        <dbReference type="ARBA" id="ARBA00008571"/>
    </source>
</evidence>
<evidence type="ECO:0000256" key="3">
    <source>
        <dbReference type="ARBA" id="ARBA00019418"/>
    </source>
</evidence>
<dbReference type="PANTHER" id="PTHR39585">
    <property type="entry name" value="FAD ASSEMBLY FACTOR SDHE"/>
    <property type="match status" value="1"/>
</dbReference>
<comment type="similarity">
    <text evidence="2">Belongs to the SdhE FAD assembly factor family.</text>
</comment>
<evidence type="ECO:0000256" key="1">
    <source>
        <dbReference type="ARBA" id="ARBA00004496"/>
    </source>
</evidence>
<keyword evidence="7" id="KW-1185">Reference proteome</keyword>
<dbReference type="InterPro" id="IPR036714">
    <property type="entry name" value="SDH_sf"/>
</dbReference>
<dbReference type="GO" id="GO:0006105">
    <property type="term" value="P:succinate metabolic process"/>
    <property type="evidence" value="ECO:0007669"/>
    <property type="project" value="TreeGrafter"/>
</dbReference>
<comment type="subcellular location">
    <subcellularLocation>
        <location evidence="1">Cytoplasm</location>
    </subcellularLocation>
</comment>
<organism evidence="6 7">
    <name type="scientific">Vreelandella arcis</name>
    <dbReference type="NCBI Taxonomy" id="416873"/>
    <lineage>
        <taxon>Bacteria</taxon>
        <taxon>Pseudomonadati</taxon>
        <taxon>Pseudomonadota</taxon>
        <taxon>Gammaproteobacteria</taxon>
        <taxon>Oceanospirillales</taxon>
        <taxon>Halomonadaceae</taxon>
        <taxon>Vreelandella</taxon>
    </lineage>
</organism>
<sequence>MSDDASPTAIARKRLYWHSRRGMWELDLLLIPFLEQRYDQLEAQDQRAFQQLIDEEDQDLFVWLMRREWPTDPVLRRMVKMIVEHAENTDNSAYRTL</sequence>
<name>A0A1H0FZF2_9GAMM</name>
<dbReference type="STRING" id="416873.SAMN04487951_11118"/>
<dbReference type="RefSeq" id="WP_089707070.1">
    <property type="nucleotide sequence ID" value="NZ_FNII01000011.1"/>
</dbReference>
<dbReference type="GO" id="GO:0005737">
    <property type="term" value="C:cytoplasm"/>
    <property type="evidence" value="ECO:0007669"/>
    <property type="project" value="UniProtKB-SubCell"/>
</dbReference>
<keyword evidence="4" id="KW-0963">Cytoplasm</keyword>
<accession>A0A1H0FZF2</accession>
<protein>
    <recommendedName>
        <fullName evidence="3">FAD assembly factor SdhE</fullName>
    </recommendedName>
</protein>
<keyword evidence="5" id="KW-0143">Chaperone</keyword>
<proteinExistence type="inferred from homology"/>
<dbReference type="InterPro" id="IPR050531">
    <property type="entry name" value="SdhE_FAD_assembly_factor"/>
</dbReference>
<evidence type="ECO:0000313" key="7">
    <source>
        <dbReference type="Proteomes" id="UP000199677"/>
    </source>
</evidence>
<dbReference type="InterPro" id="IPR005631">
    <property type="entry name" value="SDH"/>
</dbReference>
<dbReference type="OrthoDB" id="9180899at2"/>
<dbReference type="AlphaFoldDB" id="A0A1H0FZF2"/>
<dbReference type="SUPFAM" id="SSF109910">
    <property type="entry name" value="YgfY-like"/>
    <property type="match status" value="1"/>
</dbReference>
<evidence type="ECO:0000256" key="5">
    <source>
        <dbReference type="ARBA" id="ARBA00023186"/>
    </source>
</evidence>
<evidence type="ECO:0000256" key="4">
    <source>
        <dbReference type="ARBA" id="ARBA00022490"/>
    </source>
</evidence>
<dbReference type="Pfam" id="PF03937">
    <property type="entry name" value="Sdh5"/>
    <property type="match status" value="1"/>
</dbReference>
<dbReference type="EMBL" id="FNII01000011">
    <property type="protein sequence ID" value="SDN99934.1"/>
    <property type="molecule type" value="Genomic_DNA"/>
</dbReference>
<dbReference type="Proteomes" id="UP000199677">
    <property type="component" value="Unassembled WGS sequence"/>
</dbReference>
<gene>
    <name evidence="6" type="ORF">SAMN04487951_11118</name>
</gene>
<dbReference type="PANTHER" id="PTHR39585:SF1">
    <property type="entry name" value="FAD ASSEMBLY FACTOR SDHE"/>
    <property type="match status" value="1"/>
</dbReference>
<evidence type="ECO:0000313" key="6">
    <source>
        <dbReference type="EMBL" id="SDN99934.1"/>
    </source>
</evidence>